<dbReference type="AlphaFoldDB" id="A0A6J7DVG8"/>
<keyword evidence="1" id="KW-0808">Transferase</keyword>
<evidence type="ECO:0000313" key="4">
    <source>
        <dbReference type="EMBL" id="CAB4874892.1"/>
    </source>
</evidence>
<evidence type="ECO:0000256" key="2">
    <source>
        <dbReference type="ARBA" id="ARBA00022695"/>
    </source>
</evidence>
<accession>A0A6J7DVG8</accession>
<dbReference type="Gene3D" id="3.90.550.10">
    <property type="entry name" value="Spore Coat Polysaccharide Biosynthesis Protein SpsA, Chain A"/>
    <property type="match status" value="1"/>
</dbReference>
<dbReference type="PANTHER" id="PTHR43584">
    <property type="entry name" value="NUCLEOTIDYL TRANSFERASE"/>
    <property type="match status" value="1"/>
</dbReference>
<dbReference type="Pfam" id="PF12804">
    <property type="entry name" value="NTP_transf_3"/>
    <property type="match status" value="1"/>
</dbReference>
<reference evidence="4" key="1">
    <citation type="submission" date="2020-05" db="EMBL/GenBank/DDBJ databases">
        <authorList>
            <person name="Chiriac C."/>
            <person name="Salcher M."/>
            <person name="Ghai R."/>
            <person name="Kavagutti S V."/>
        </authorList>
    </citation>
    <scope>NUCLEOTIDE SEQUENCE</scope>
</reference>
<gene>
    <name evidence="4" type="ORF">UFOPK3381_01022</name>
</gene>
<sequence length="288" mass="30079">MGERRGALVMSGPVLVILAAGRARRFGGIKPLAPIGIHGEAVIDLIASDAVAAGFGHIVVVINPDTGPVIREHIAANWPPAVSVGFATQERPLGTVHAVLSAASELDGSVPFGVCNADDLYGRDAMLALGTHLTTASNNCLVGFRLDQALVGDQPVTRGVCQVEDGLLTGIAERRQVSLTPEGFRAGDGLEPAQLSPDNLVSMNLWGFAPSMWTVFQAAMNAAEASEEAEVLLPEIVGQELATGQSTFAVIPAPSQCVGVTHPDDLAIVQEEIRKQVASGLRPDRAFL</sequence>
<dbReference type="GO" id="GO:0016779">
    <property type="term" value="F:nucleotidyltransferase activity"/>
    <property type="evidence" value="ECO:0007669"/>
    <property type="project" value="UniProtKB-KW"/>
</dbReference>
<dbReference type="SUPFAM" id="SSF53448">
    <property type="entry name" value="Nucleotide-diphospho-sugar transferases"/>
    <property type="match status" value="1"/>
</dbReference>
<dbReference type="InterPro" id="IPR029044">
    <property type="entry name" value="Nucleotide-diphossugar_trans"/>
</dbReference>
<protein>
    <submittedName>
        <fullName evidence="4">Unannotated protein</fullName>
    </submittedName>
</protein>
<proteinExistence type="predicted"/>
<feature type="domain" description="MobA-like NTP transferase" evidence="3">
    <location>
        <begin position="16"/>
        <end position="118"/>
    </location>
</feature>
<evidence type="ECO:0000256" key="1">
    <source>
        <dbReference type="ARBA" id="ARBA00022679"/>
    </source>
</evidence>
<dbReference type="InterPro" id="IPR050065">
    <property type="entry name" value="GlmU-like"/>
</dbReference>
<dbReference type="PANTHER" id="PTHR43584:SF8">
    <property type="entry name" value="N-ACETYLMURAMATE ALPHA-1-PHOSPHATE URIDYLYLTRANSFERASE"/>
    <property type="match status" value="1"/>
</dbReference>
<dbReference type="EMBL" id="CAFBLN010000046">
    <property type="protein sequence ID" value="CAB4874892.1"/>
    <property type="molecule type" value="Genomic_DNA"/>
</dbReference>
<dbReference type="InterPro" id="IPR025877">
    <property type="entry name" value="MobA-like_NTP_Trfase"/>
</dbReference>
<evidence type="ECO:0000259" key="3">
    <source>
        <dbReference type="Pfam" id="PF12804"/>
    </source>
</evidence>
<name>A0A6J7DVG8_9ZZZZ</name>
<organism evidence="4">
    <name type="scientific">freshwater metagenome</name>
    <dbReference type="NCBI Taxonomy" id="449393"/>
    <lineage>
        <taxon>unclassified sequences</taxon>
        <taxon>metagenomes</taxon>
        <taxon>ecological metagenomes</taxon>
    </lineage>
</organism>
<keyword evidence="2" id="KW-0548">Nucleotidyltransferase</keyword>